<evidence type="ECO:0000256" key="8">
    <source>
        <dbReference type="SAM" id="SignalP"/>
    </source>
</evidence>
<comment type="caution">
    <text evidence="10">The sequence shown here is derived from an EMBL/GenBank/DDBJ whole genome shotgun (WGS) entry which is preliminary data.</text>
</comment>
<evidence type="ECO:0000256" key="3">
    <source>
        <dbReference type="ARBA" id="ARBA00022670"/>
    </source>
</evidence>
<reference evidence="10" key="1">
    <citation type="submission" date="2023-06" db="EMBL/GenBank/DDBJ databases">
        <authorList>
            <consortium name="Lawrence Berkeley National Laboratory"/>
            <person name="Ahrendt S."/>
            <person name="Sahu N."/>
            <person name="Indic B."/>
            <person name="Wong-Bajracharya J."/>
            <person name="Merenyi Z."/>
            <person name="Ke H.-M."/>
            <person name="Monk M."/>
            <person name="Kocsube S."/>
            <person name="Drula E."/>
            <person name="Lipzen A."/>
            <person name="Balint B."/>
            <person name="Henrissat B."/>
            <person name="Andreopoulos B."/>
            <person name="Martin F.M."/>
            <person name="Harder C.B."/>
            <person name="Rigling D."/>
            <person name="Ford K.L."/>
            <person name="Foster G.D."/>
            <person name="Pangilinan J."/>
            <person name="Papanicolaou A."/>
            <person name="Barry K."/>
            <person name="LaButti K."/>
            <person name="Viragh M."/>
            <person name="Koriabine M."/>
            <person name="Yan M."/>
            <person name="Riley R."/>
            <person name="Champramary S."/>
            <person name="Plett K.L."/>
            <person name="Tsai I.J."/>
            <person name="Slot J."/>
            <person name="Sipos G."/>
            <person name="Plett J."/>
            <person name="Nagy L.G."/>
            <person name="Grigoriev I.V."/>
        </authorList>
    </citation>
    <scope>NUCLEOTIDE SEQUENCE</scope>
    <source>
        <strain evidence="10">FPL87.14</strain>
    </source>
</reference>
<feature type="domain" description="Lysine-specific metallo-endopeptidase" evidence="9">
    <location>
        <begin position="174"/>
        <end position="285"/>
    </location>
</feature>
<dbReference type="Proteomes" id="UP001175226">
    <property type="component" value="Unassembled WGS sequence"/>
</dbReference>
<keyword evidence="5" id="KW-0378">Hydrolase</keyword>
<dbReference type="SUPFAM" id="SSF55486">
    <property type="entry name" value="Metalloproteases ('zincins'), catalytic domain"/>
    <property type="match status" value="1"/>
</dbReference>
<evidence type="ECO:0000313" key="10">
    <source>
        <dbReference type="EMBL" id="KAK0447505.1"/>
    </source>
</evidence>
<evidence type="ECO:0000256" key="6">
    <source>
        <dbReference type="ARBA" id="ARBA00022833"/>
    </source>
</evidence>
<dbReference type="GO" id="GO:0046872">
    <property type="term" value="F:metal ion binding"/>
    <property type="evidence" value="ECO:0007669"/>
    <property type="project" value="UniProtKB-KW"/>
</dbReference>
<evidence type="ECO:0000256" key="5">
    <source>
        <dbReference type="ARBA" id="ARBA00022801"/>
    </source>
</evidence>
<evidence type="ECO:0000256" key="2">
    <source>
        <dbReference type="ARBA" id="ARBA00010279"/>
    </source>
</evidence>
<dbReference type="GO" id="GO:0006508">
    <property type="term" value="P:proteolysis"/>
    <property type="evidence" value="ECO:0007669"/>
    <property type="project" value="UniProtKB-KW"/>
</dbReference>
<keyword evidence="8" id="KW-0732">Signal</keyword>
<feature type="signal peptide" evidence="8">
    <location>
        <begin position="1"/>
        <end position="16"/>
    </location>
</feature>
<comment type="cofactor">
    <cofactor evidence="1">
        <name>Zn(2+)</name>
        <dbReference type="ChEBI" id="CHEBI:29105"/>
    </cofactor>
</comment>
<sequence>MLTSLIALSLVLSGFASPILKYGTILDDILPIRSFTVTKDGETVPFIGIKLTVSLEDIDDSAFAVIPPGQSVTVNHMISTLFDFASAGPGTFTFAPVMSIQTASPKARLTDAASLDHVSVSSSSMDVHISRDLKKRDLPILGAHAVDILHGADICFSYTEATSLSSIASSYISTKGANSLYTTYYGATSTSTIRGVFNNIASESSRSRTLSCTDTFRACSSGVIAYTIYFCSLFFSEVPSTNLCCGTTLTYATSGTDDVIYGCASDQALSDANQRINADNYNVYQNTQC</sequence>
<keyword evidence="6" id="KW-0862">Zinc</keyword>
<evidence type="ECO:0000313" key="11">
    <source>
        <dbReference type="Proteomes" id="UP001175226"/>
    </source>
</evidence>
<evidence type="ECO:0000256" key="1">
    <source>
        <dbReference type="ARBA" id="ARBA00001947"/>
    </source>
</evidence>
<dbReference type="Pfam" id="PF14521">
    <property type="entry name" value="Aspzincin_M35"/>
    <property type="match status" value="1"/>
</dbReference>
<dbReference type="PANTHER" id="PTHR37016:SF3">
    <property type="entry name" value="NEUTRAL PROTEASE 2-RELATED"/>
    <property type="match status" value="1"/>
</dbReference>
<accession>A0AA39JRD7</accession>
<dbReference type="InterPro" id="IPR029463">
    <property type="entry name" value="Lys_MEP"/>
</dbReference>
<keyword evidence="11" id="KW-1185">Reference proteome</keyword>
<evidence type="ECO:0000256" key="7">
    <source>
        <dbReference type="ARBA" id="ARBA00023049"/>
    </source>
</evidence>
<dbReference type="InterPro" id="IPR050414">
    <property type="entry name" value="Fungal_M35_metalloproteases"/>
</dbReference>
<protein>
    <submittedName>
        <fullName evidence="10">Metalloprotease</fullName>
    </submittedName>
</protein>
<dbReference type="PANTHER" id="PTHR37016">
    <property type="match status" value="1"/>
</dbReference>
<dbReference type="Gene3D" id="2.60.40.2970">
    <property type="match status" value="1"/>
</dbReference>
<proteinExistence type="inferred from homology"/>
<evidence type="ECO:0000259" key="9">
    <source>
        <dbReference type="Pfam" id="PF14521"/>
    </source>
</evidence>
<dbReference type="EMBL" id="JAUEPT010000011">
    <property type="protein sequence ID" value="KAK0447505.1"/>
    <property type="molecule type" value="Genomic_DNA"/>
</dbReference>
<keyword evidence="7 10" id="KW-0482">Metalloprotease</keyword>
<name>A0AA39JRD7_9AGAR</name>
<keyword evidence="3" id="KW-0645">Protease</keyword>
<dbReference type="InterPro" id="IPR024079">
    <property type="entry name" value="MetalloPept_cat_dom_sf"/>
</dbReference>
<keyword evidence="4" id="KW-0479">Metal-binding</keyword>
<dbReference type="CDD" id="cd11008">
    <property type="entry name" value="M35_deuterolysin_like"/>
    <property type="match status" value="1"/>
</dbReference>
<feature type="chain" id="PRO_5041274979" evidence="8">
    <location>
        <begin position="17"/>
        <end position="289"/>
    </location>
</feature>
<evidence type="ECO:0000256" key="4">
    <source>
        <dbReference type="ARBA" id="ARBA00022723"/>
    </source>
</evidence>
<gene>
    <name evidence="10" type="ORF">EV421DRAFT_1926237</name>
</gene>
<dbReference type="AlphaFoldDB" id="A0AA39JRD7"/>
<organism evidence="10 11">
    <name type="scientific">Armillaria borealis</name>
    <dbReference type="NCBI Taxonomy" id="47425"/>
    <lineage>
        <taxon>Eukaryota</taxon>
        <taxon>Fungi</taxon>
        <taxon>Dikarya</taxon>
        <taxon>Basidiomycota</taxon>
        <taxon>Agaricomycotina</taxon>
        <taxon>Agaricomycetes</taxon>
        <taxon>Agaricomycetidae</taxon>
        <taxon>Agaricales</taxon>
        <taxon>Marasmiineae</taxon>
        <taxon>Physalacriaceae</taxon>
        <taxon>Armillaria</taxon>
    </lineage>
</organism>
<comment type="similarity">
    <text evidence="2">Belongs to the peptidase M35 family.</text>
</comment>
<dbReference type="Gene3D" id="3.40.390.10">
    <property type="entry name" value="Collagenase (Catalytic Domain)"/>
    <property type="match status" value="1"/>
</dbReference>
<dbReference type="GO" id="GO:0004222">
    <property type="term" value="F:metalloendopeptidase activity"/>
    <property type="evidence" value="ECO:0007669"/>
    <property type="project" value="InterPro"/>
</dbReference>